<comment type="caution">
    <text evidence="3">The sequence shown here is derived from an EMBL/GenBank/DDBJ whole genome shotgun (WGS) entry which is preliminary data.</text>
</comment>
<feature type="transmembrane region" description="Helical" evidence="1">
    <location>
        <begin position="124"/>
        <end position="145"/>
    </location>
</feature>
<evidence type="ECO:0000313" key="4">
    <source>
        <dbReference type="Proteomes" id="UP000473091"/>
    </source>
</evidence>
<dbReference type="Gene3D" id="1.20.144.10">
    <property type="entry name" value="Phosphatidic acid phosphatase type 2/haloperoxidase"/>
    <property type="match status" value="1"/>
</dbReference>
<evidence type="ECO:0000256" key="1">
    <source>
        <dbReference type="SAM" id="Phobius"/>
    </source>
</evidence>
<accession>A0A6M0LII4</accession>
<dbReference type="Pfam" id="PF01569">
    <property type="entry name" value="PAP2"/>
    <property type="match status" value="1"/>
</dbReference>
<gene>
    <name evidence="3" type="ORF">F0Q01_07740</name>
</gene>
<protein>
    <submittedName>
        <fullName evidence="3">Phosphatase PAP2 family protein</fullName>
    </submittedName>
</protein>
<dbReference type="InterPro" id="IPR036938">
    <property type="entry name" value="PAP2/HPO_sf"/>
</dbReference>
<dbReference type="SUPFAM" id="SSF48317">
    <property type="entry name" value="Acid phosphatase/Vanadium-dependent haloperoxidase"/>
    <property type="match status" value="1"/>
</dbReference>
<feature type="transmembrane region" description="Helical" evidence="1">
    <location>
        <begin position="180"/>
        <end position="199"/>
    </location>
</feature>
<dbReference type="EMBL" id="VTVE01000002">
    <property type="protein sequence ID" value="NEX01769.1"/>
    <property type="molecule type" value="Genomic_DNA"/>
</dbReference>
<organism evidence="3 4">
    <name type="scientific">Pseudobutyrivibrio xylanivorans</name>
    <dbReference type="NCBI Taxonomy" id="185007"/>
    <lineage>
        <taxon>Bacteria</taxon>
        <taxon>Bacillati</taxon>
        <taxon>Bacillota</taxon>
        <taxon>Clostridia</taxon>
        <taxon>Lachnospirales</taxon>
        <taxon>Lachnospiraceae</taxon>
        <taxon>Pseudobutyrivibrio</taxon>
    </lineage>
</organism>
<dbReference type="RefSeq" id="WP_090487953.1">
    <property type="nucleotide sequence ID" value="NZ_VTVE01000002.1"/>
</dbReference>
<feature type="transmembrane region" description="Helical" evidence="1">
    <location>
        <begin position="260"/>
        <end position="281"/>
    </location>
</feature>
<dbReference type="PANTHER" id="PTHR14969:SF13">
    <property type="entry name" value="AT30094P"/>
    <property type="match status" value="1"/>
</dbReference>
<reference evidence="3 4" key="2">
    <citation type="submission" date="2020-03" db="EMBL/GenBank/DDBJ databases">
        <title>Investigating the evolutionary divergence of the Butyrivibrio group.</title>
        <authorList>
            <person name="Skvortsov T."/>
            <person name="Santos F.G."/>
            <person name="Ting K.S."/>
            <person name="Creevey C.J."/>
        </authorList>
    </citation>
    <scope>NUCLEOTIDE SEQUENCE [LARGE SCALE GENOMIC DNA]</scope>
    <source>
        <strain evidence="3 4">MZ8</strain>
    </source>
</reference>
<evidence type="ECO:0000259" key="2">
    <source>
        <dbReference type="SMART" id="SM00014"/>
    </source>
</evidence>
<keyword evidence="1" id="KW-0812">Transmembrane</keyword>
<feature type="transmembrane region" description="Helical" evidence="1">
    <location>
        <begin position="293"/>
        <end position="312"/>
    </location>
</feature>
<feature type="transmembrane region" description="Helical" evidence="1">
    <location>
        <begin position="55"/>
        <end position="76"/>
    </location>
</feature>
<dbReference type="AlphaFoldDB" id="A0A6M0LII4"/>
<proteinExistence type="predicted"/>
<dbReference type="Proteomes" id="UP000473091">
    <property type="component" value="Unassembled WGS sequence"/>
</dbReference>
<evidence type="ECO:0000313" key="3">
    <source>
        <dbReference type="EMBL" id="NEX01769.1"/>
    </source>
</evidence>
<name>A0A6M0LII4_PSEXY</name>
<sequence length="320" mass="36028">MDIKYLLFLQNIRLRAPEWFNELIQFITDTAGGALLILIPMIIFFCIDKKKGEFVLISFSIGSVLNVIIKNIFCIYRPWMRSELIKPTKKAIKGAGGYSFPSSHTQSSASSYGAIAYVYRKKKAVCATFILLVLLVAFSRNYLGVHTPQDVIVAILEAIAVIYLTSIIQKKLGDSLKNRMIFYFVVVAVIVVVTAFMVVKNYPIDYNEAGKIIYKPVRAIKSYANKAGLIIGILSAWILEEKYIAFSTENLSMKDKLIRAIIGITVYLLGDIFADMISSLVSVRWIEAFVKNGIRYFCPFFFGPLIFTRIGAIKGNTERS</sequence>
<dbReference type="PANTHER" id="PTHR14969">
    <property type="entry name" value="SPHINGOSINE-1-PHOSPHATE PHOSPHOHYDROLASE"/>
    <property type="match status" value="1"/>
</dbReference>
<keyword evidence="1" id="KW-1133">Transmembrane helix</keyword>
<feature type="domain" description="Phosphatidic acid phosphatase type 2/haloperoxidase" evidence="2">
    <location>
        <begin position="51"/>
        <end position="166"/>
    </location>
</feature>
<reference evidence="3 4" key="1">
    <citation type="submission" date="2019-09" db="EMBL/GenBank/DDBJ databases">
        <authorList>
            <person name="Pidcock S.E."/>
            <person name="Huws S.A."/>
        </authorList>
    </citation>
    <scope>NUCLEOTIDE SEQUENCE [LARGE SCALE GENOMIC DNA]</scope>
    <source>
        <strain evidence="3 4">MZ8</strain>
    </source>
</reference>
<feature type="transmembrane region" description="Helical" evidence="1">
    <location>
        <begin position="151"/>
        <end position="168"/>
    </location>
</feature>
<dbReference type="InterPro" id="IPR000326">
    <property type="entry name" value="PAP2/HPO"/>
</dbReference>
<keyword evidence="1" id="KW-0472">Membrane</keyword>
<dbReference type="SMART" id="SM00014">
    <property type="entry name" value="acidPPc"/>
    <property type="match status" value="1"/>
</dbReference>
<feature type="transmembrane region" description="Helical" evidence="1">
    <location>
        <begin position="23"/>
        <end position="43"/>
    </location>
</feature>